<dbReference type="Pfam" id="PF00293">
    <property type="entry name" value="NUDIX"/>
    <property type="match status" value="1"/>
</dbReference>
<reference evidence="8" key="1">
    <citation type="journal article" date="2019" name="Int. J. Syst. Evol. Microbiol.">
        <title>The Global Catalogue of Microorganisms (GCM) 10K type strain sequencing project: providing services to taxonomists for standard genome sequencing and annotation.</title>
        <authorList>
            <consortium name="The Broad Institute Genomics Platform"/>
            <consortium name="The Broad Institute Genome Sequencing Center for Infectious Disease"/>
            <person name="Wu L."/>
            <person name="Ma J."/>
        </authorList>
    </citation>
    <scope>NUCLEOTIDE SEQUENCE [LARGE SCALE GENOMIC DNA]</scope>
    <source>
        <strain evidence="8">TBRC 7912</strain>
    </source>
</reference>
<dbReference type="PROSITE" id="PS00893">
    <property type="entry name" value="NUDIX_BOX"/>
    <property type="match status" value="1"/>
</dbReference>
<protein>
    <submittedName>
        <fullName evidence="7">NUDIX domain-containing protein</fullName>
    </submittedName>
</protein>
<comment type="cofactor">
    <cofactor evidence="1">
        <name>Mg(2+)</name>
        <dbReference type="ChEBI" id="CHEBI:18420"/>
    </cofactor>
</comment>
<dbReference type="Gene3D" id="3.90.79.10">
    <property type="entry name" value="Nucleoside Triphosphate Pyrophosphohydrolase"/>
    <property type="match status" value="1"/>
</dbReference>
<organism evidence="7 8">
    <name type="scientific">Streptosporangium jomthongense</name>
    <dbReference type="NCBI Taxonomy" id="1193683"/>
    <lineage>
        <taxon>Bacteria</taxon>
        <taxon>Bacillati</taxon>
        <taxon>Actinomycetota</taxon>
        <taxon>Actinomycetes</taxon>
        <taxon>Streptosporangiales</taxon>
        <taxon>Streptosporangiaceae</taxon>
        <taxon>Streptosporangium</taxon>
    </lineage>
</organism>
<comment type="similarity">
    <text evidence="2 5">Belongs to the Nudix hydrolase family.</text>
</comment>
<sequence>MASLARKWMAAGALLRDAAGRILLVDPAYKPGWEIPGGAVETEESPQAACRRELAEELGLDRPTGRVLAIDWVASQPQRPEGLIVMFDGGRLTPQEIASIRVPEEELAGWAFVEVGQVGERLGPLPARRIEACVHAADSGTVASLENGFPTD</sequence>
<dbReference type="InterPro" id="IPR000086">
    <property type="entry name" value="NUDIX_hydrolase_dom"/>
</dbReference>
<comment type="caution">
    <text evidence="7">The sequence shown here is derived from an EMBL/GenBank/DDBJ whole genome shotgun (WGS) entry which is preliminary data.</text>
</comment>
<gene>
    <name evidence="7" type="ORF">ACFOYY_10410</name>
</gene>
<proteinExistence type="inferred from homology"/>
<name>A0ABV8EXS6_9ACTN</name>
<dbReference type="EMBL" id="JBHSBC010000009">
    <property type="protein sequence ID" value="MFC3980535.1"/>
    <property type="molecule type" value="Genomic_DNA"/>
</dbReference>
<dbReference type="PROSITE" id="PS51462">
    <property type="entry name" value="NUDIX"/>
    <property type="match status" value="1"/>
</dbReference>
<dbReference type="CDD" id="cd18876">
    <property type="entry name" value="NUDIX_Hydrolase"/>
    <property type="match status" value="1"/>
</dbReference>
<evidence type="ECO:0000259" key="6">
    <source>
        <dbReference type="PROSITE" id="PS51462"/>
    </source>
</evidence>
<feature type="domain" description="Nudix hydrolase" evidence="6">
    <location>
        <begin position="6"/>
        <end position="138"/>
    </location>
</feature>
<dbReference type="PANTHER" id="PTHR43046:SF12">
    <property type="entry name" value="GDP-MANNOSE MANNOSYL HYDROLASE"/>
    <property type="match status" value="1"/>
</dbReference>
<evidence type="ECO:0000313" key="7">
    <source>
        <dbReference type="EMBL" id="MFC3980535.1"/>
    </source>
</evidence>
<keyword evidence="3 5" id="KW-0378">Hydrolase</keyword>
<keyword evidence="4" id="KW-0460">Magnesium</keyword>
<keyword evidence="8" id="KW-1185">Reference proteome</keyword>
<evidence type="ECO:0000256" key="2">
    <source>
        <dbReference type="ARBA" id="ARBA00005582"/>
    </source>
</evidence>
<evidence type="ECO:0000256" key="3">
    <source>
        <dbReference type="ARBA" id="ARBA00022801"/>
    </source>
</evidence>
<evidence type="ECO:0000256" key="4">
    <source>
        <dbReference type="ARBA" id="ARBA00022842"/>
    </source>
</evidence>
<dbReference type="InterPro" id="IPR020476">
    <property type="entry name" value="Nudix_hydrolase"/>
</dbReference>
<evidence type="ECO:0000256" key="1">
    <source>
        <dbReference type="ARBA" id="ARBA00001946"/>
    </source>
</evidence>
<evidence type="ECO:0000256" key="5">
    <source>
        <dbReference type="RuleBase" id="RU003476"/>
    </source>
</evidence>
<evidence type="ECO:0000313" key="8">
    <source>
        <dbReference type="Proteomes" id="UP001595698"/>
    </source>
</evidence>
<dbReference type="RefSeq" id="WP_352013969.1">
    <property type="nucleotide sequence ID" value="NZ_JBHSBC010000009.1"/>
</dbReference>
<dbReference type="PRINTS" id="PR00502">
    <property type="entry name" value="NUDIXFAMILY"/>
</dbReference>
<dbReference type="SUPFAM" id="SSF55811">
    <property type="entry name" value="Nudix"/>
    <property type="match status" value="1"/>
</dbReference>
<dbReference type="InterPro" id="IPR015797">
    <property type="entry name" value="NUDIX_hydrolase-like_dom_sf"/>
</dbReference>
<dbReference type="PANTHER" id="PTHR43046">
    <property type="entry name" value="GDP-MANNOSE MANNOSYL HYDROLASE"/>
    <property type="match status" value="1"/>
</dbReference>
<dbReference type="InterPro" id="IPR020084">
    <property type="entry name" value="NUDIX_hydrolase_CS"/>
</dbReference>
<dbReference type="Proteomes" id="UP001595698">
    <property type="component" value="Unassembled WGS sequence"/>
</dbReference>
<accession>A0ABV8EXS6</accession>